<dbReference type="OrthoDB" id="2313614at2"/>
<evidence type="ECO:0000256" key="1">
    <source>
        <dbReference type="ARBA" id="ARBA00004377"/>
    </source>
</evidence>
<sequence length="181" mass="19569">MRQHVHGWSIVELVVTMLIVAILALMATSLYRDAQAKVASNSLREGILAALLKARSEATGREHIVIMCPSTDRWHCADTEAWHHGFVLIADQNGNGRPDATESRLFSQTEITPHAHALSSRGRRLLRFHPNAGNAGSNVTFTFCDRRGAEFASGLAMSNTGNYREVDPAEAALAGACAGFG</sequence>
<organism evidence="13 14">
    <name type="scientific">Ahniella affigens</name>
    <dbReference type="NCBI Taxonomy" id="2021234"/>
    <lineage>
        <taxon>Bacteria</taxon>
        <taxon>Pseudomonadati</taxon>
        <taxon>Pseudomonadota</taxon>
        <taxon>Gammaproteobacteria</taxon>
        <taxon>Lysobacterales</taxon>
        <taxon>Rhodanobacteraceae</taxon>
        <taxon>Ahniella</taxon>
    </lineage>
</organism>
<dbReference type="GO" id="GO:0005886">
    <property type="term" value="C:plasma membrane"/>
    <property type="evidence" value="ECO:0007669"/>
    <property type="project" value="UniProtKB-SubCell"/>
</dbReference>
<dbReference type="GO" id="GO:0015627">
    <property type="term" value="C:type II protein secretion system complex"/>
    <property type="evidence" value="ECO:0007669"/>
    <property type="project" value="InterPro"/>
</dbReference>
<keyword evidence="8 11" id="KW-0472">Membrane</keyword>
<gene>
    <name evidence="13" type="ORF">C7S18_05660</name>
</gene>
<evidence type="ECO:0000256" key="4">
    <source>
        <dbReference type="ARBA" id="ARBA00022481"/>
    </source>
</evidence>
<dbReference type="SUPFAM" id="SSF54523">
    <property type="entry name" value="Pili subunits"/>
    <property type="match status" value="1"/>
</dbReference>
<dbReference type="Proteomes" id="UP000241074">
    <property type="component" value="Chromosome"/>
</dbReference>
<dbReference type="InterPro" id="IPR045584">
    <property type="entry name" value="Pilin-like"/>
</dbReference>
<dbReference type="Gene3D" id="3.55.40.10">
    <property type="entry name" value="minor pseudopilin epsh domain"/>
    <property type="match status" value="1"/>
</dbReference>
<evidence type="ECO:0000256" key="3">
    <source>
        <dbReference type="ARBA" id="ARBA00022475"/>
    </source>
</evidence>
<keyword evidence="5" id="KW-0997">Cell inner membrane</keyword>
<evidence type="ECO:0000256" key="7">
    <source>
        <dbReference type="ARBA" id="ARBA00022989"/>
    </source>
</evidence>
<keyword evidence="4" id="KW-0488">Methylation</keyword>
<evidence type="ECO:0000313" key="13">
    <source>
        <dbReference type="EMBL" id="AVP96718.1"/>
    </source>
</evidence>
<dbReference type="Pfam" id="PF12019">
    <property type="entry name" value="GspH"/>
    <property type="match status" value="1"/>
</dbReference>
<evidence type="ECO:0000256" key="2">
    <source>
        <dbReference type="ARBA" id="ARBA00021549"/>
    </source>
</evidence>
<dbReference type="AlphaFoldDB" id="A0A2P1PPF9"/>
<dbReference type="GO" id="GO:0015628">
    <property type="term" value="P:protein secretion by the type II secretion system"/>
    <property type="evidence" value="ECO:0007669"/>
    <property type="project" value="InterPro"/>
</dbReference>
<evidence type="ECO:0000256" key="9">
    <source>
        <dbReference type="ARBA" id="ARBA00025772"/>
    </source>
</evidence>
<evidence type="ECO:0000256" key="10">
    <source>
        <dbReference type="ARBA" id="ARBA00030775"/>
    </source>
</evidence>
<keyword evidence="6 11" id="KW-0812">Transmembrane</keyword>
<keyword evidence="14" id="KW-1185">Reference proteome</keyword>
<protein>
    <recommendedName>
        <fullName evidence="2">Type II secretion system protein H</fullName>
    </recommendedName>
    <alternativeName>
        <fullName evidence="10">General secretion pathway protein H</fullName>
    </alternativeName>
</protein>
<keyword evidence="3" id="KW-1003">Cell membrane</keyword>
<feature type="domain" description="General secretion pathway GspH" evidence="12">
    <location>
        <begin position="47"/>
        <end position="161"/>
    </location>
</feature>
<dbReference type="EMBL" id="CP027860">
    <property type="protein sequence ID" value="AVP96718.1"/>
    <property type="molecule type" value="Genomic_DNA"/>
</dbReference>
<keyword evidence="7 11" id="KW-1133">Transmembrane helix</keyword>
<dbReference type="RefSeq" id="WP_106890646.1">
    <property type="nucleotide sequence ID" value="NZ_CP027860.1"/>
</dbReference>
<comment type="similarity">
    <text evidence="9">Belongs to the GSP H family.</text>
</comment>
<comment type="subcellular location">
    <subcellularLocation>
        <location evidence="1">Cell inner membrane</location>
        <topology evidence="1">Single-pass membrane protein</topology>
    </subcellularLocation>
</comment>
<proteinExistence type="inferred from homology"/>
<feature type="transmembrane region" description="Helical" evidence="11">
    <location>
        <begin position="6"/>
        <end position="27"/>
    </location>
</feature>
<evidence type="ECO:0000256" key="8">
    <source>
        <dbReference type="ARBA" id="ARBA00023136"/>
    </source>
</evidence>
<evidence type="ECO:0000313" key="14">
    <source>
        <dbReference type="Proteomes" id="UP000241074"/>
    </source>
</evidence>
<evidence type="ECO:0000256" key="11">
    <source>
        <dbReference type="SAM" id="Phobius"/>
    </source>
</evidence>
<reference evidence="13 14" key="1">
    <citation type="submission" date="2018-03" db="EMBL/GenBank/DDBJ databases">
        <title>Ahniella affigens gen. nov., sp. nov., a gammaproteobacterium isolated from sandy soil near a stream.</title>
        <authorList>
            <person name="Ko Y."/>
            <person name="Kim J.-H."/>
        </authorList>
    </citation>
    <scope>NUCLEOTIDE SEQUENCE [LARGE SCALE GENOMIC DNA]</scope>
    <source>
        <strain evidence="13 14">D13</strain>
    </source>
</reference>
<name>A0A2P1PPF9_9GAMM</name>
<evidence type="ECO:0000259" key="12">
    <source>
        <dbReference type="Pfam" id="PF12019"/>
    </source>
</evidence>
<dbReference type="InterPro" id="IPR022346">
    <property type="entry name" value="T2SS_GspH"/>
</dbReference>
<reference evidence="13 14" key="2">
    <citation type="submission" date="2018-03" db="EMBL/GenBank/DDBJ databases">
        <authorList>
            <person name="Keele B.F."/>
        </authorList>
    </citation>
    <scope>NUCLEOTIDE SEQUENCE [LARGE SCALE GENOMIC DNA]</scope>
    <source>
        <strain evidence="13 14">D13</strain>
    </source>
</reference>
<evidence type="ECO:0000256" key="5">
    <source>
        <dbReference type="ARBA" id="ARBA00022519"/>
    </source>
</evidence>
<evidence type="ECO:0000256" key="6">
    <source>
        <dbReference type="ARBA" id="ARBA00022692"/>
    </source>
</evidence>
<dbReference type="KEGG" id="xba:C7S18_05660"/>
<accession>A0A2P1PPF9</accession>